<keyword evidence="4 13" id="KW-1133">Transmembrane helix</keyword>
<keyword evidence="7" id="KW-1015">Disulfide bond</keyword>
<dbReference type="InterPro" id="IPR000276">
    <property type="entry name" value="GPCR_Rhodpsn"/>
</dbReference>
<evidence type="ECO:0000256" key="10">
    <source>
        <dbReference type="ARBA" id="ARBA00023224"/>
    </source>
</evidence>
<evidence type="ECO:0000256" key="12">
    <source>
        <dbReference type="SAM" id="Coils"/>
    </source>
</evidence>
<evidence type="ECO:0000259" key="14">
    <source>
        <dbReference type="PROSITE" id="PS50262"/>
    </source>
</evidence>
<dbReference type="GeneTree" id="ENSGT00950000182934"/>
<accession>A0A8C4RIM8</accession>
<keyword evidence="9" id="KW-0325">Glycoprotein</keyword>
<keyword evidence="3 11" id="KW-0812">Transmembrane</keyword>
<dbReference type="SMART" id="SM01381">
    <property type="entry name" value="7TM_GPCR_Srsx"/>
    <property type="match status" value="1"/>
</dbReference>
<evidence type="ECO:0000256" key="13">
    <source>
        <dbReference type="SAM" id="Phobius"/>
    </source>
</evidence>
<dbReference type="Pfam" id="PF00001">
    <property type="entry name" value="7tm_1"/>
    <property type="match status" value="1"/>
</dbReference>
<evidence type="ECO:0000256" key="9">
    <source>
        <dbReference type="ARBA" id="ARBA00023180"/>
    </source>
</evidence>
<keyword evidence="12" id="KW-0175">Coiled coil</keyword>
<dbReference type="RefSeq" id="XP_028654794.1">
    <property type="nucleotide sequence ID" value="XM_028798961.2"/>
</dbReference>
<keyword evidence="6 13" id="KW-0472">Membrane</keyword>
<keyword evidence="5 11" id="KW-0297">G-protein coupled receptor</keyword>
<dbReference type="InterPro" id="IPR017452">
    <property type="entry name" value="GPCR_Rhodpsn_7TM"/>
</dbReference>
<dbReference type="PROSITE" id="PS50262">
    <property type="entry name" value="G_PROTEIN_RECEP_F1_2"/>
    <property type="match status" value="1"/>
</dbReference>
<dbReference type="PROSITE" id="PS00237">
    <property type="entry name" value="G_PROTEIN_RECEP_F1_1"/>
    <property type="match status" value="1"/>
</dbReference>
<dbReference type="PRINTS" id="PR01830">
    <property type="entry name" value="TRACEAMINER"/>
</dbReference>
<gene>
    <name evidence="15" type="primary">LOC114649470</name>
</gene>
<keyword evidence="8 11" id="KW-0675">Receptor</keyword>
<dbReference type="SUPFAM" id="SSF81321">
    <property type="entry name" value="Family A G protein-coupled receptor-like"/>
    <property type="match status" value="1"/>
</dbReference>
<feature type="transmembrane region" description="Helical" evidence="13">
    <location>
        <begin position="257"/>
        <end position="280"/>
    </location>
</feature>
<evidence type="ECO:0000256" key="2">
    <source>
        <dbReference type="ARBA" id="ARBA00022475"/>
    </source>
</evidence>
<dbReference type="InterPro" id="IPR009132">
    <property type="entry name" value="TAAR_fam"/>
</dbReference>
<feature type="transmembrane region" description="Helical" evidence="13">
    <location>
        <begin position="194"/>
        <end position="217"/>
    </location>
</feature>
<feature type="transmembrane region" description="Helical" evidence="13">
    <location>
        <begin position="106"/>
        <end position="128"/>
    </location>
</feature>
<dbReference type="Proteomes" id="UP000694620">
    <property type="component" value="Chromosome 3"/>
</dbReference>
<sequence>MNTSFPNSDEHCADDIYCYKIPRTDTVRTLLYCLLFFINIVTIGGNFLVIVSISHFKQLHSPNNFLVLSLATADLLLGVCVLPFSVVRSVETCWYMGAAFCRLHTIIDVMLCTVSILHLGFIAIDRYYAVCDPLCYTTKITYRVAGIFVAVGWIIPFIYSFGLIYDRAYCRGYEDLETQLSCNGEKCIFLYNEIWGLVNTCTFFIPCFAMIIIYGQIFKVASRQARMIQNMESKKHNLEESKNKLSQSRERKAAKTLGIVMGVFVFCWLPYFFICLYDVHVKFSTAQPVMEFVVWLGYTNSAFNPLIYGFFYPWFRKALKIILTCRIFNSSSSTIKLYAE</sequence>
<feature type="coiled-coil region" evidence="12">
    <location>
        <begin position="221"/>
        <end position="251"/>
    </location>
</feature>
<evidence type="ECO:0000256" key="6">
    <source>
        <dbReference type="ARBA" id="ARBA00023136"/>
    </source>
</evidence>
<dbReference type="GO" id="GO:0005886">
    <property type="term" value="C:plasma membrane"/>
    <property type="evidence" value="ECO:0007669"/>
    <property type="project" value="UniProtKB-SubCell"/>
</dbReference>
<comment type="subcellular location">
    <subcellularLocation>
        <location evidence="1">Cell membrane</location>
        <topology evidence="1">Multi-pass membrane protein</topology>
    </subcellularLocation>
</comment>
<keyword evidence="10 11" id="KW-0807">Transducer</keyword>
<evidence type="ECO:0000256" key="7">
    <source>
        <dbReference type="ARBA" id="ARBA00023157"/>
    </source>
</evidence>
<evidence type="ECO:0000256" key="1">
    <source>
        <dbReference type="ARBA" id="ARBA00004651"/>
    </source>
</evidence>
<evidence type="ECO:0000256" key="4">
    <source>
        <dbReference type="ARBA" id="ARBA00022989"/>
    </source>
</evidence>
<reference evidence="15" key="1">
    <citation type="submission" date="2021-06" db="EMBL/GenBank/DDBJ databases">
        <authorList>
            <consortium name="Wellcome Sanger Institute Data Sharing"/>
        </authorList>
    </citation>
    <scope>NUCLEOTIDE SEQUENCE [LARGE SCALE GENOMIC DNA]</scope>
</reference>
<feature type="transmembrane region" description="Helical" evidence="13">
    <location>
        <begin position="65"/>
        <end position="86"/>
    </location>
</feature>
<dbReference type="GO" id="GO:0001594">
    <property type="term" value="F:trace-amine receptor activity"/>
    <property type="evidence" value="ECO:0007669"/>
    <property type="project" value="InterPro"/>
</dbReference>
<dbReference type="Gene3D" id="1.20.1070.10">
    <property type="entry name" value="Rhodopsin 7-helix transmembrane proteins"/>
    <property type="match status" value="1"/>
</dbReference>
<feature type="transmembrane region" description="Helical" evidence="13">
    <location>
        <begin position="292"/>
        <end position="311"/>
    </location>
</feature>
<dbReference type="PANTHER" id="PTHR24249:SF406">
    <property type="entry name" value="G-PROTEIN COUPLED RECEPTORS FAMILY 1 PROFILE DOMAIN-CONTAINING PROTEIN"/>
    <property type="match status" value="1"/>
</dbReference>
<dbReference type="PANTHER" id="PTHR24249">
    <property type="entry name" value="HISTAMINE RECEPTOR-RELATED G-PROTEIN COUPLED RECEPTOR"/>
    <property type="match status" value="1"/>
</dbReference>
<evidence type="ECO:0000313" key="15">
    <source>
        <dbReference type="Ensembl" id="ENSECRP00000001173.1"/>
    </source>
</evidence>
<name>A0A8C4RIM8_ERPCA</name>
<evidence type="ECO:0000313" key="16">
    <source>
        <dbReference type="Proteomes" id="UP000694620"/>
    </source>
</evidence>
<evidence type="ECO:0000256" key="5">
    <source>
        <dbReference type="ARBA" id="ARBA00023040"/>
    </source>
</evidence>
<dbReference type="InterPro" id="IPR050569">
    <property type="entry name" value="TAAR"/>
</dbReference>
<dbReference type="AlphaFoldDB" id="A0A8C4RIM8"/>
<evidence type="ECO:0000256" key="11">
    <source>
        <dbReference type="RuleBase" id="RU000688"/>
    </source>
</evidence>
<evidence type="ECO:0000256" key="8">
    <source>
        <dbReference type="ARBA" id="ARBA00023170"/>
    </source>
</evidence>
<dbReference type="Ensembl" id="ENSECRT00000001196.1">
    <property type="protein sequence ID" value="ENSECRP00000001173.1"/>
    <property type="gene ID" value="ENSECRG00000000816.1"/>
</dbReference>
<organism evidence="15 16">
    <name type="scientific">Erpetoichthys calabaricus</name>
    <name type="common">Rope fish</name>
    <name type="synonym">Calamoichthys calabaricus</name>
    <dbReference type="NCBI Taxonomy" id="27687"/>
    <lineage>
        <taxon>Eukaryota</taxon>
        <taxon>Metazoa</taxon>
        <taxon>Chordata</taxon>
        <taxon>Craniata</taxon>
        <taxon>Vertebrata</taxon>
        <taxon>Euteleostomi</taxon>
        <taxon>Actinopterygii</taxon>
        <taxon>Polypteriformes</taxon>
        <taxon>Polypteridae</taxon>
        <taxon>Erpetoichthys</taxon>
    </lineage>
</organism>
<reference evidence="15" key="2">
    <citation type="submission" date="2025-08" db="UniProtKB">
        <authorList>
            <consortium name="Ensembl"/>
        </authorList>
    </citation>
    <scope>IDENTIFICATION</scope>
</reference>
<dbReference type="FunFam" id="1.20.1070.10:FF:000030">
    <property type="entry name" value="trace amine-associated receptor 1"/>
    <property type="match status" value="1"/>
</dbReference>
<protein>
    <submittedName>
        <fullName evidence="15">Trace amine-associated receptor 4-like</fullName>
    </submittedName>
</protein>
<dbReference type="OrthoDB" id="10271934at2759"/>
<comment type="similarity">
    <text evidence="11">Belongs to the G-protein coupled receptor 1 family.</text>
</comment>
<keyword evidence="16" id="KW-1185">Reference proteome</keyword>
<proteinExistence type="inferred from homology"/>
<feature type="domain" description="G-protein coupled receptors family 1 profile" evidence="14">
    <location>
        <begin position="45"/>
        <end position="308"/>
    </location>
</feature>
<reference evidence="15" key="3">
    <citation type="submission" date="2025-09" db="UniProtKB">
        <authorList>
            <consortium name="Ensembl"/>
        </authorList>
    </citation>
    <scope>IDENTIFICATION</scope>
</reference>
<feature type="transmembrane region" description="Helical" evidence="13">
    <location>
        <begin position="140"/>
        <end position="159"/>
    </location>
</feature>
<dbReference type="PRINTS" id="PR00237">
    <property type="entry name" value="GPCRRHODOPSN"/>
</dbReference>
<evidence type="ECO:0000256" key="3">
    <source>
        <dbReference type="ARBA" id="ARBA00022692"/>
    </source>
</evidence>
<feature type="transmembrane region" description="Helical" evidence="13">
    <location>
        <begin position="29"/>
        <end position="53"/>
    </location>
</feature>
<keyword evidence="2" id="KW-1003">Cell membrane</keyword>
<dbReference type="GeneID" id="114649470"/>